<evidence type="ECO:0008006" key="3">
    <source>
        <dbReference type="Google" id="ProtNLM"/>
    </source>
</evidence>
<dbReference type="STRING" id="1392247.A0A3N4L044"/>
<dbReference type="EMBL" id="ML119114">
    <property type="protein sequence ID" value="RPB15108.1"/>
    <property type="molecule type" value="Genomic_DNA"/>
</dbReference>
<sequence length="587" mass="67262">MEEADGDLNGHKASTTVYEGAGEPLYRSEDYDECSQSLLRYPWHPFRSAYEFRMARYFVLSKASQGNIDSFFLHAPPSSDECSYSTGRGFIKRLEEMNDILGKSSWNHSEVDIGGEKISYYYRDPMVVVRYLLGQRAFRESLVYSPVVEHNEFGERMYGEMHTGDWWWEIQNTLPEGSTVVPIICASDGTHLTNFSGDKKAWPIYLTIGNIKSSVRNKPTGHSFILLGLLPVPPKLGKNTTLANSVLRRQSQMALHRALGEIFQSIRECSQEGELIKCADGYERLCFPVLSGWIADQPEHSNLQNISTSACPRCEVEFHNLGSTHRSSMRSHEDYRERVQLFSENPGNLEPVEYLVARSVKTLFNAFWGMPRVNPYDLNKPDILHNIYLGMLKHMMEWIQGFLKKHHRLKEFDSAWASIAPYPGLAVPNKAYRSTTQWQGKEMRNLGRVVLGALAAALRNPGVAARSDFAKALKCVRSLIDFHLMAQYGSHTTSTLNYMENYFEDFHKHKDIFLEFRASHFNFIKLHVLMHYREHVERFGSIPQYSTDVSELAHVRQVKEAYRASNKVDAATQILDYGGRRLALEIR</sequence>
<dbReference type="InterPro" id="IPR041078">
    <property type="entry name" value="Plavaka"/>
</dbReference>
<evidence type="ECO:0000313" key="1">
    <source>
        <dbReference type="EMBL" id="RPB15108.1"/>
    </source>
</evidence>
<evidence type="ECO:0000313" key="2">
    <source>
        <dbReference type="Proteomes" id="UP000277580"/>
    </source>
</evidence>
<feature type="non-terminal residue" evidence="1">
    <location>
        <position position="587"/>
    </location>
</feature>
<dbReference type="InParanoid" id="A0A3N4L044"/>
<accession>A0A3N4L044</accession>
<keyword evidence="2" id="KW-1185">Reference proteome</keyword>
<dbReference type="AlphaFoldDB" id="A0A3N4L044"/>
<gene>
    <name evidence="1" type="ORF">P167DRAFT_483335</name>
</gene>
<organism evidence="1 2">
    <name type="scientific">Morchella conica CCBAS932</name>
    <dbReference type="NCBI Taxonomy" id="1392247"/>
    <lineage>
        <taxon>Eukaryota</taxon>
        <taxon>Fungi</taxon>
        <taxon>Dikarya</taxon>
        <taxon>Ascomycota</taxon>
        <taxon>Pezizomycotina</taxon>
        <taxon>Pezizomycetes</taxon>
        <taxon>Pezizales</taxon>
        <taxon>Morchellaceae</taxon>
        <taxon>Morchella</taxon>
    </lineage>
</organism>
<reference evidence="1 2" key="1">
    <citation type="journal article" date="2018" name="Nat. Ecol. Evol.">
        <title>Pezizomycetes genomes reveal the molecular basis of ectomycorrhizal truffle lifestyle.</title>
        <authorList>
            <person name="Murat C."/>
            <person name="Payen T."/>
            <person name="Noel B."/>
            <person name="Kuo A."/>
            <person name="Morin E."/>
            <person name="Chen J."/>
            <person name="Kohler A."/>
            <person name="Krizsan K."/>
            <person name="Balestrini R."/>
            <person name="Da Silva C."/>
            <person name="Montanini B."/>
            <person name="Hainaut M."/>
            <person name="Levati E."/>
            <person name="Barry K.W."/>
            <person name="Belfiori B."/>
            <person name="Cichocki N."/>
            <person name="Clum A."/>
            <person name="Dockter R.B."/>
            <person name="Fauchery L."/>
            <person name="Guy J."/>
            <person name="Iotti M."/>
            <person name="Le Tacon F."/>
            <person name="Lindquist E.A."/>
            <person name="Lipzen A."/>
            <person name="Malagnac F."/>
            <person name="Mello A."/>
            <person name="Molinier V."/>
            <person name="Miyauchi S."/>
            <person name="Poulain J."/>
            <person name="Riccioni C."/>
            <person name="Rubini A."/>
            <person name="Sitrit Y."/>
            <person name="Splivallo R."/>
            <person name="Traeger S."/>
            <person name="Wang M."/>
            <person name="Zifcakova L."/>
            <person name="Wipf D."/>
            <person name="Zambonelli A."/>
            <person name="Paolocci F."/>
            <person name="Nowrousian M."/>
            <person name="Ottonello S."/>
            <person name="Baldrian P."/>
            <person name="Spatafora J.W."/>
            <person name="Henrissat B."/>
            <person name="Nagy L.G."/>
            <person name="Aury J.M."/>
            <person name="Wincker P."/>
            <person name="Grigoriev I.V."/>
            <person name="Bonfante P."/>
            <person name="Martin F.M."/>
        </authorList>
    </citation>
    <scope>NUCLEOTIDE SEQUENCE [LARGE SCALE GENOMIC DNA]</scope>
    <source>
        <strain evidence="1 2">CCBAS932</strain>
    </source>
</reference>
<dbReference type="OrthoDB" id="5293665at2759"/>
<protein>
    <recommendedName>
        <fullName evidence="3">C2H2-type domain-containing protein</fullName>
    </recommendedName>
</protein>
<dbReference type="Proteomes" id="UP000277580">
    <property type="component" value="Unassembled WGS sequence"/>
</dbReference>
<dbReference type="Pfam" id="PF18759">
    <property type="entry name" value="Plavaka"/>
    <property type="match status" value="1"/>
</dbReference>
<proteinExistence type="predicted"/>
<name>A0A3N4L044_9PEZI</name>